<dbReference type="EMBL" id="GBRH01168283">
    <property type="protein sequence ID" value="JAE29613.1"/>
    <property type="molecule type" value="Transcribed_RNA"/>
</dbReference>
<evidence type="ECO:0000313" key="2">
    <source>
        <dbReference type="EMBL" id="JAE29613.1"/>
    </source>
</evidence>
<name>A0A0A9H9S1_ARUDO</name>
<organism evidence="2">
    <name type="scientific">Arundo donax</name>
    <name type="common">Giant reed</name>
    <name type="synonym">Donax arundinaceus</name>
    <dbReference type="NCBI Taxonomy" id="35708"/>
    <lineage>
        <taxon>Eukaryota</taxon>
        <taxon>Viridiplantae</taxon>
        <taxon>Streptophyta</taxon>
        <taxon>Embryophyta</taxon>
        <taxon>Tracheophyta</taxon>
        <taxon>Spermatophyta</taxon>
        <taxon>Magnoliopsida</taxon>
        <taxon>Liliopsida</taxon>
        <taxon>Poales</taxon>
        <taxon>Poaceae</taxon>
        <taxon>PACMAD clade</taxon>
        <taxon>Arundinoideae</taxon>
        <taxon>Arundineae</taxon>
        <taxon>Arundo</taxon>
    </lineage>
</organism>
<evidence type="ECO:0000256" key="1">
    <source>
        <dbReference type="SAM" id="MobiDB-lite"/>
    </source>
</evidence>
<protein>
    <submittedName>
        <fullName evidence="2">Uncharacterized protein</fullName>
    </submittedName>
</protein>
<accession>A0A0A9H9S1</accession>
<reference evidence="2" key="1">
    <citation type="submission" date="2014-09" db="EMBL/GenBank/DDBJ databases">
        <authorList>
            <person name="Magalhaes I.L.F."/>
            <person name="Oliveira U."/>
            <person name="Santos F.R."/>
            <person name="Vidigal T.H.D.A."/>
            <person name="Brescovit A.D."/>
            <person name="Santos A.J."/>
        </authorList>
    </citation>
    <scope>NUCLEOTIDE SEQUENCE</scope>
    <source>
        <tissue evidence="2">Shoot tissue taken approximately 20 cm above the soil surface</tissue>
    </source>
</reference>
<feature type="compositionally biased region" description="Basic residues" evidence="1">
    <location>
        <begin position="1"/>
        <end position="10"/>
    </location>
</feature>
<sequence length="29" mass="3473">MSKVRLKRTPLRSEHKPSAKHISYPKKRI</sequence>
<reference evidence="2" key="2">
    <citation type="journal article" date="2015" name="Data Brief">
        <title>Shoot transcriptome of the giant reed, Arundo donax.</title>
        <authorList>
            <person name="Barrero R.A."/>
            <person name="Guerrero F.D."/>
            <person name="Moolhuijzen P."/>
            <person name="Goolsby J.A."/>
            <person name="Tidwell J."/>
            <person name="Bellgard S.E."/>
            <person name="Bellgard M.I."/>
        </authorList>
    </citation>
    <scope>NUCLEOTIDE SEQUENCE</scope>
    <source>
        <tissue evidence="2">Shoot tissue taken approximately 20 cm above the soil surface</tissue>
    </source>
</reference>
<feature type="region of interest" description="Disordered" evidence="1">
    <location>
        <begin position="1"/>
        <end position="29"/>
    </location>
</feature>
<proteinExistence type="predicted"/>
<dbReference type="AlphaFoldDB" id="A0A0A9H9S1"/>